<feature type="chain" id="PRO_5007857665" evidence="2">
    <location>
        <begin position="22"/>
        <end position="492"/>
    </location>
</feature>
<sequence>MRSSTVLVIAAAVVAPALVSALPTPQIGFLDVRQIANTHGGQRPDVSHESHHGLHRTNGGMQHEALARPHGEGRQHGIKQYKGAEQEHHYPKQYSQGHAARSAEQYGQHSQSDGRQHDQHRFSQGHAAGGAKQYGQHSESDGRQHDQHRSSQGRTARSDEQSGQHLESNGRQHDQHRFSHEQTEGEHHRFHGEHKPEQSVNGTQSSSTTSKVARRAEWYGERLEGHEGHHSEHRFSQEGERHRFHDEHRFAKESERHRFHDQQRLATGDHHHFHGAEEASGRERYSHSAREDQSEAISLSGLWDAAKDVYTIGKDGYDAYEAGKNAYNSIKGNSRREMQAGGYRMGEGRPHRFAKGMREGGHRYGSYSQRPTHSYSASAARPEAHTARANSEAISLSGAWDAAKDVYTIGKDGYDAYEAGKNAYNSIKGNSRRELLELLAREAESDAISLSGLWDAAKDVYTIGKDGYDAYEAGKNAYNSIKSSRSLLDELD</sequence>
<evidence type="ECO:0000313" key="3">
    <source>
        <dbReference type="EMBL" id="KZT08818.1"/>
    </source>
</evidence>
<keyword evidence="2" id="KW-0732">Signal</keyword>
<reference evidence="3 4" key="1">
    <citation type="journal article" date="2016" name="Mol. Biol. Evol.">
        <title>Comparative Genomics of Early-Diverging Mushroom-Forming Fungi Provides Insights into the Origins of Lignocellulose Decay Capabilities.</title>
        <authorList>
            <person name="Nagy L.G."/>
            <person name="Riley R."/>
            <person name="Tritt A."/>
            <person name="Adam C."/>
            <person name="Daum C."/>
            <person name="Floudas D."/>
            <person name="Sun H."/>
            <person name="Yadav J.S."/>
            <person name="Pangilinan J."/>
            <person name="Larsson K.H."/>
            <person name="Matsuura K."/>
            <person name="Barry K."/>
            <person name="Labutti K."/>
            <person name="Kuo R."/>
            <person name="Ohm R.A."/>
            <person name="Bhattacharya S.S."/>
            <person name="Shirouzu T."/>
            <person name="Yoshinaga Y."/>
            <person name="Martin F.M."/>
            <person name="Grigoriev I.V."/>
            <person name="Hibbett D.S."/>
        </authorList>
    </citation>
    <scope>NUCLEOTIDE SEQUENCE [LARGE SCALE GENOMIC DNA]</scope>
    <source>
        <strain evidence="3 4">93-53</strain>
    </source>
</reference>
<dbReference type="Proteomes" id="UP000076871">
    <property type="component" value="Unassembled WGS sequence"/>
</dbReference>
<dbReference type="RefSeq" id="XP_040766558.1">
    <property type="nucleotide sequence ID" value="XM_040906923.1"/>
</dbReference>
<name>A0A165FDT4_9APHY</name>
<feature type="signal peptide" evidence="2">
    <location>
        <begin position="1"/>
        <end position="21"/>
    </location>
</feature>
<dbReference type="GeneID" id="63823952"/>
<feature type="compositionally biased region" description="Basic and acidic residues" evidence="1">
    <location>
        <begin position="138"/>
        <end position="149"/>
    </location>
</feature>
<proteinExistence type="predicted"/>
<dbReference type="EMBL" id="KV427614">
    <property type="protein sequence ID" value="KZT08818.1"/>
    <property type="molecule type" value="Genomic_DNA"/>
</dbReference>
<feature type="compositionally biased region" description="Basic and acidic residues" evidence="1">
    <location>
        <begin position="156"/>
        <end position="197"/>
    </location>
</feature>
<dbReference type="OrthoDB" id="2801260at2759"/>
<keyword evidence="4" id="KW-1185">Reference proteome</keyword>
<feature type="compositionally biased region" description="Basic and acidic residues" evidence="1">
    <location>
        <begin position="112"/>
        <end position="121"/>
    </location>
</feature>
<dbReference type="STRING" id="1314785.A0A165FDT4"/>
<accession>A0A165FDT4</accession>
<dbReference type="AlphaFoldDB" id="A0A165FDT4"/>
<evidence type="ECO:0000256" key="1">
    <source>
        <dbReference type="SAM" id="MobiDB-lite"/>
    </source>
</evidence>
<feature type="compositionally biased region" description="Basic and acidic residues" evidence="1">
    <location>
        <begin position="214"/>
        <end position="243"/>
    </location>
</feature>
<protein>
    <submittedName>
        <fullName evidence="3">Uncharacterized protein</fullName>
    </submittedName>
</protein>
<organism evidence="3 4">
    <name type="scientific">Laetiporus sulphureus 93-53</name>
    <dbReference type="NCBI Taxonomy" id="1314785"/>
    <lineage>
        <taxon>Eukaryota</taxon>
        <taxon>Fungi</taxon>
        <taxon>Dikarya</taxon>
        <taxon>Basidiomycota</taxon>
        <taxon>Agaricomycotina</taxon>
        <taxon>Agaricomycetes</taxon>
        <taxon>Polyporales</taxon>
        <taxon>Laetiporus</taxon>
    </lineage>
</organism>
<evidence type="ECO:0000256" key="2">
    <source>
        <dbReference type="SAM" id="SignalP"/>
    </source>
</evidence>
<gene>
    <name evidence="3" type="ORF">LAESUDRAFT_712843</name>
</gene>
<feature type="region of interest" description="Disordered" evidence="1">
    <location>
        <begin position="68"/>
        <end position="243"/>
    </location>
</feature>
<feature type="compositionally biased region" description="Polar residues" evidence="1">
    <location>
        <begin position="198"/>
        <end position="211"/>
    </location>
</feature>
<dbReference type="InParanoid" id="A0A165FDT4"/>
<evidence type="ECO:0000313" key="4">
    <source>
        <dbReference type="Proteomes" id="UP000076871"/>
    </source>
</evidence>